<reference evidence="4 5" key="1">
    <citation type="submission" date="2015-11" db="EMBL/GenBank/DDBJ databases">
        <title>Draft genome sequences of new species of the genus Lactobacillus isolated from orchardgrass silage.</title>
        <authorList>
            <person name="Tohno M."/>
            <person name="Tanizawa Y."/>
            <person name="Arita M."/>
        </authorList>
    </citation>
    <scope>NUCLEOTIDE SEQUENCE [LARGE SCALE GENOMIC DNA]</scope>
    <source>
        <strain evidence="4 5">IWT25</strain>
    </source>
</reference>
<dbReference type="EMBL" id="BCMI01000004">
    <property type="protein sequence ID" value="GAX05243.1"/>
    <property type="molecule type" value="Genomic_DNA"/>
</dbReference>
<feature type="domain" description="Restriction endonuclease type IV Mrr" evidence="2">
    <location>
        <begin position="186"/>
        <end position="305"/>
    </location>
</feature>
<evidence type="ECO:0000256" key="1">
    <source>
        <dbReference type="ARBA" id="ARBA00022801"/>
    </source>
</evidence>
<comment type="caution">
    <text evidence="4">The sequence shown here is derived from an EMBL/GenBank/DDBJ whole genome shotgun (WGS) entry which is preliminary data.</text>
</comment>
<dbReference type="AlphaFoldDB" id="A0A1Z5ITZ4"/>
<dbReference type="GO" id="GO:0015666">
    <property type="term" value="F:restriction endodeoxyribonuclease activity"/>
    <property type="evidence" value="ECO:0007669"/>
    <property type="project" value="TreeGrafter"/>
</dbReference>
<gene>
    <name evidence="4" type="primary">mrr</name>
    <name evidence="4" type="ORF">IWT25_00547</name>
</gene>
<feature type="domain" description="Restriction system protein Mrr-like N-terminal" evidence="3">
    <location>
        <begin position="20"/>
        <end position="105"/>
    </location>
</feature>
<dbReference type="RefSeq" id="WP_089120576.1">
    <property type="nucleotide sequence ID" value="NZ_BCMI01000004.1"/>
</dbReference>
<dbReference type="GO" id="GO:0009307">
    <property type="term" value="P:DNA restriction-modification system"/>
    <property type="evidence" value="ECO:0007669"/>
    <property type="project" value="InterPro"/>
</dbReference>
<evidence type="ECO:0000259" key="3">
    <source>
        <dbReference type="Pfam" id="PF14338"/>
    </source>
</evidence>
<dbReference type="Proteomes" id="UP000198414">
    <property type="component" value="Unassembled WGS sequence"/>
</dbReference>
<keyword evidence="4" id="KW-0255">Endonuclease</keyword>
<dbReference type="Pfam" id="PF14338">
    <property type="entry name" value="Mrr_N"/>
    <property type="match status" value="1"/>
</dbReference>
<evidence type="ECO:0000259" key="2">
    <source>
        <dbReference type="Pfam" id="PF04471"/>
    </source>
</evidence>
<dbReference type="InterPro" id="IPR052906">
    <property type="entry name" value="Type_IV_Methyl-Rstrct_Enzyme"/>
</dbReference>
<accession>A0A1Z5ITZ4</accession>
<name>A0A1Z5ITZ4_9LACO</name>
<proteinExistence type="predicted"/>
<evidence type="ECO:0000313" key="5">
    <source>
        <dbReference type="Proteomes" id="UP000198414"/>
    </source>
</evidence>
<organism evidence="4 5">
    <name type="scientific">Secundilactobacillus pentosiphilus</name>
    <dbReference type="NCBI Taxonomy" id="1714682"/>
    <lineage>
        <taxon>Bacteria</taxon>
        <taxon>Bacillati</taxon>
        <taxon>Bacillota</taxon>
        <taxon>Bacilli</taxon>
        <taxon>Lactobacillales</taxon>
        <taxon>Lactobacillaceae</taxon>
        <taxon>Secundilactobacillus</taxon>
    </lineage>
</organism>
<protein>
    <submittedName>
        <fullName evidence="4">Restriction endonuclease</fullName>
    </submittedName>
</protein>
<dbReference type="SUPFAM" id="SSF52980">
    <property type="entry name" value="Restriction endonuclease-like"/>
    <property type="match status" value="1"/>
</dbReference>
<keyword evidence="1" id="KW-0378">Hydrolase</keyword>
<dbReference type="InterPro" id="IPR025745">
    <property type="entry name" value="Mrr-like_N_dom"/>
</dbReference>
<dbReference type="Pfam" id="PF04471">
    <property type="entry name" value="Mrr_cat"/>
    <property type="match status" value="1"/>
</dbReference>
<dbReference type="PANTHER" id="PTHR30015:SF7">
    <property type="entry name" value="TYPE IV METHYL-DIRECTED RESTRICTION ENZYME ECOKMRR"/>
    <property type="match status" value="1"/>
</dbReference>
<dbReference type="InterPro" id="IPR011856">
    <property type="entry name" value="tRNA_endonuc-like_dom_sf"/>
</dbReference>
<dbReference type="InterPro" id="IPR011335">
    <property type="entry name" value="Restrct_endonuc-II-like"/>
</dbReference>
<sequence>MTSIDYHQLKMGNHGLPSWDGLVAPTIEIGMQREHWNGKLLKKVVADSLNLPSELRNLTYEKYPDDEIITNRLSWALSKGASAGIFVRPRRGMYQVTELGKELFNRYGYDLNAKIIQAQPQYIAHQVEIKKRKEEKGSSAGSTFDNSAPESEEIHVNSKITLVVKEIAKQIENYNSQIADDLLNRIREAEPQFFEHLVVDLLVKMGYQGVNGNAIVTPQSHDGGIDGVINQDPLGTSTVYLQAKRYQANNIVQRPSIEQFYGALNRLHADRGVFITTSSFSQQAIQTAKSFSIVLIDGLKLTNLMLKYRVGVEAKHQFNLFSIDEDYFDYDEL</sequence>
<dbReference type="Gene3D" id="3.40.1350.10">
    <property type="match status" value="1"/>
</dbReference>
<dbReference type="OrthoDB" id="9803736at2"/>
<keyword evidence="4" id="KW-0540">Nuclease</keyword>
<dbReference type="InterPro" id="IPR007560">
    <property type="entry name" value="Restrct_endonuc_IV_Mrr"/>
</dbReference>
<dbReference type="PANTHER" id="PTHR30015">
    <property type="entry name" value="MRR RESTRICTION SYSTEM PROTEIN"/>
    <property type="match status" value="1"/>
</dbReference>
<evidence type="ECO:0000313" key="4">
    <source>
        <dbReference type="EMBL" id="GAX05243.1"/>
    </source>
</evidence>
<dbReference type="GO" id="GO:0003677">
    <property type="term" value="F:DNA binding"/>
    <property type="evidence" value="ECO:0007669"/>
    <property type="project" value="InterPro"/>
</dbReference>